<dbReference type="GO" id="GO:0051604">
    <property type="term" value="P:protein maturation"/>
    <property type="evidence" value="ECO:0007669"/>
    <property type="project" value="InterPro"/>
</dbReference>
<gene>
    <name evidence="5 6" type="primary">hypA</name>
    <name evidence="6" type="ORF">ELE36_18070</name>
</gene>
<evidence type="ECO:0000313" key="7">
    <source>
        <dbReference type="Proteomes" id="UP000291562"/>
    </source>
</evidence>
<keyword evidence="3 5" id="KW-0479">Metal-binding</keyword>
<evidence type="ECO:0000256" key="3">
    <source>
        <dbReference type="ARBA" id="ARBA00022723"/>
    </source>
</evidence>
<dbReference type="GO" id="GO:0008270">
    <property type="term" value="F:zinc ion binding"/>
    <property type="evidence" value="ECO:0007669"/>
    <property type="project" value="UniProtKB-UniRule"/>
</dbReference>
<reference evidence="6 7" key="1">
    <citation type="submission" date="2019-01" db="EMBL/GenBank/DDBJ databases">
        <title>Pseudolysobacter antarctica gen. nov., sp. nov., isolated from Fildes Peninsula, Antarctica.</title>
        <authorList>
            <person name="Wei Z."/>
            <person name="Peng F."/>
        </authorList>
    </citation>
    <scope>NUCLEOTIDE SEQUENCE [LARGE SCALE GENOMIC DNA]</scope>
    <source>
        <strain evidence="6 7">AQ6-296</strain>
    </source>
</reference>
<organism evidence="6 7">
    <name type="scientific">Pseudolysobacter antarcticus</name>
    <dbReference type="NCBI Taxonomy" id="2511995"/>
    <lineage>
        <taxon>Bacteria</taxon>
        <taxon>Pseudomonadati</taxon>
        <taxon>Pseudomonadota</taxon>
        <taxon>Gammaproteobacteria</taxon>
        <taxon>Lysobacterales</taxon>
        <taxon>Rhodanobacteraceae</taxon>
        <taxon>Pseudolysobacter</taxon>
    </lineage>
</organism>
<sequence length="118" mass="13016">MHELGITRNLVAIVSEQAHGKRVLRVWLEMGTRTALMPDAVRFCFDVVAQGTVLEGAVLDILEIAAGLQCEECGTYADPDRITDEKIVVVCAQCRSSKLRRRSGEELNIKAMEVEPCA</sequence>
<dbReference type="InterPro" id="IPR000688">
    <property type="entry name" value="HypA/HybF"/>
</dbReference>
<name>A0A411HNQ2_9GAMM</name>
<evidence type="ECO:0000256" key="4">
    <source>
        <dbReference type="ARBA" id="ARBA00022833"/>
    </source>
</evidence>
<comment type="similarity">
    <text evidence="1 5">Belongs to the HypA/HybF family.</text>
</comment>
<evidence type="ECO:0000313" key="6">
    <source>
        <dbReference type="EMBL" id="QBB72118.1"/>
    </source>
</evidence>
<dbReference type="KEGG" id="xbc:ELE36_18070"/>
<dbReference type="OrthoDB" id="288014at2"/>
<dbReference type="EMBL" id="CP035704">
    <property type="protein sequence ID" value="QBB72118.1"/>
    <property type="molecule type" value="Genomic_DNA"/>
</dbReference>
<evidence type="ECO:0000256" key="1">
    <source>
        <dbReference type="ARBA" id="ARBA00010748"/>
    </source>
</evidence>
<dbReference type="NCBIfam" id="TIGR00100">
    <property type="entry name" value="hypA"/>
    <property type="match status" value="1"/>
</dbReference>
<feature type="binding site" evidence="5">
    <location>
        <position position="70"/>
    </location>
    <ligand>
        <name>Zn(2+)</name>
        <dbReference type="ChEBI" id="CHEBI:29105"/>
    </ligand>
</feature>
<feature type="binding site" evidence="5">
    <location>
        <position position="94"/>
    </location>
    <ligand>
        <name>Zn(2+)</name>
        <dbReference type="ChEBI" id="CHEBI:29105"/>
    </ligand>
</feature>
<accession>A0A411HNQ2</accession>
<dbReference type="PANTHER" id="PTHR34535">
    <property type="entry name" value="HYDROGENASE MATURATION FACTOR HYPA"/>
    <property type="match status" value="1"/>
</dbReference>
<dbReference type="PANTHER" id="PTHR34535:SF3">
    <property type="entry name" value="HYDROGENASE MATURATION FACTOR HYPA"/>
    <property type="match status" value="1"/>
</dbReference>
<dbReference type="AlphaFoldDB" id="A0A411HNQ2"/>
<keyword evidence="2 5" id="KW-0533">Nickel</keyword>
<dbReference type="GO" id="GO:0016151">
    <property type="term" value="F:nickel cation binding"/>
    <property type="evidence" value="ECO:0007669"/>
    <property type="project" value="UniProtKB-UniRule"/>
</dbReference>
<dbReference type="PIRSF" id="PIRSF004761">
    <property type="entry name" value="Hydrgn_mat_HypA"/>
    <property type="match status" value="1"/>
</dbReference>
<feature type="binding site" evidence="5">
    <location>
        <position position="73"/>
    </location>
    <ligand>
        <name>Zn(2+)</name>
        <dbReference type="ChEBI" id="CHEBI:29105"/>
    </ligand>
</feature>
<protein>
    <recommendedName>
        <fullName evidence="5">Hydrogenase maturation factor HypA</fullName>
    </recommendedName>
</protein>
<dbReference type="Gene3D" id="3.30.2320.80">
    <property type="match status" value="1"/>
</dbReference>
<feature type="binding site" evidence="5">
    <location>
        <position position="2"/>
    </location>
    <ligand>
        <name>Ni(2+)</name>
        <dbReference type="ChEBI" id="CHEBI:49786"/>
    </ligand>
</feature>
<dbReference type="PROSITE" id="PS01249">
    <property type="entry name" value="HYPA"/>
    <property type="match status" value="1"/>
</dbReference>
<dbReference type="HAMAP" id="MF_00213">
    <property type="entry name" value="HypA_HybF"/>
    <property type="match status" value="1"/>
</dbReference>
<feature type="binding site" evidence="5">
    <location>
        <position position="91"/>
    </location>
    <ligand>
        <name>Zn(2+)</name>
        <dbReference type="ChEBI" id="CHEBI:29105"/>
    </ligand>
</feature>
<evidence type="ECO:0000256" key="5">
    <source>
        <dbReference type="HAMAP-Rule" id="MF_00213"/>
    </source>
</evidence>
<dbReference type="RefSeq" id="WP_129835778.1">
    <property type="nucleotide sequence ID" value="NZ_CP035704.1"/>
</dbReference>
<dbReference type="InterPro" id="IPR020538">
    <property type="entry name" value="Hydgase_Ni_incorp_HypA/HybF_CS"/>
</dbReference>
<evidence type="ECO:0000256" key="2">
    <source>
        <dbReference type="ARBA" id="ARBA00022596"/>
    </source>
</evidence>
<dbReference type="Proteomes" id="UP000291562">
    <property type="component" value="Chromosome"/>
</dbReference>
<proteinExistence type="inferred from homology"/>
<keyword evidence="7" id="KW-1185">Reference proteome</keyword>
<comment type="function">
    <text evidence="5">Involved in the maturation of [NiFe] hydrogenases. Required for nickel insertion into the metal center of the hydrogenase.</text>
</comment>
<keyword evidence="4 5" id="KW-0862">Zinc</keyword>
<dbReference type="Pfam" id="PF01155">
    <property type="entry name" value="HypA"/>
    <property type="match status" value="1"/>
</dbReference>